<reference evidence="2" key="2">
    <citation type="submission" date="2020-10" db="UniProtKB">
        <authorList>
            <consortium name="WormBaseParasite"/>
        </authorList>
    </citation>
    <scope>IDENTIFICATION</scope>
</reference>
<dbReference type="Proteomes" id="UP000492821">
    <property type="component" value="Unassembled WGS sequence"/>
</dbReference>
<evidence type="ECO:0000313" key="1">
    <source>
        <dbReference type="Proteomes" id="UP000492821"/>
    </source>
</evidence>
<evidence type="ECO:0000313" key="2">
    <source>
        <dbReference type="WBParaSite" id="Pan_g888.t1"/>
    </source>
</evidence>
<keyword evidence="1" id="KW-1185">Reference proteome</keyword>
<reference evidence="1" key="1">
    <citation type="journal article" date="2013" name="Genetics">
        <title>The draft genome and transcriptome of Panagrellus redivivus are shaped by the harsh demands of a free-living lifestyle.</title>
        <authorList>
            <person name="Srinivasan J."/>
            <person name="Dillman A.R."/>
            <person name="Macchietto M.G."/>
            <person name="Heikkinen L."/>
            <person name="Lakso M."/>
            <person name="Fracchia K.M."/>
            <person name="Antoshechkin I."/>
            <person name="Mortazavi A."/>
            <person name="Wong G."/>
            <person name="Sternberg P.W."/>
        </authorList>
    </citation>
    <scope>NUCLEOTIDE SEQUENCE [LARGE SCALE GENOMIC DNA]</scope>
    <source>
        <strain evidence="1">MT8872</strain>
    </source>
</reference>
<proteinExistence type="predicted"/>
<dbReference type="AlphaFoldDB" id="A0A7E4WC69"/>
<dbReference type="WBParaSite" id="Pan_g888.t1">
    <property type="protein sequence ID" value="Pan_g888.t1"/>
    <property type="gene ID" value="Pan_g888"/>
</dbReference>
<sequence length="279" mass="32793">MPYPIEKLQYGLRRRLRELATRSEAYLLQIAAPNYYGLQPVQKVQLRDYVEFEMDNNSNLLIRHWNKLIELQKDYVLQISFCLNIRNSMFSDILLLTLERTVLAPEFVRFFNCVIDSTFIQSLASRMQQQVHALYVYRSTIEKIVANIVCNANAFKSLKYLALKHCKTSIDSWIDAFLEADLSCMLEFTVSGVSPSVLPLNGDKFHEFFKIQSNKFRMSIKMTDCIIKAEKHLKALFGRHFKRMSIKPKNELKHVCVHHGKTIKYYVLRQNNVYDEDNF</sequence>
<name>A0A7E4WC69_PANRE</name>
<accession>A0A7E4WC69</accession>
<protein>
    <submittedName>
        <fullName evidence="2">DHC_N1 domain-containing protein</fullName>
    </submittedName>
</protein>
<organism evidence="1 2">
    <name type="scientific">Panagrellus redivivus</name>
    <name type="common">Microworm</name>
    <dbReference type="NCBI Taxonomy" id="6233"/>
    <lineage>
        <taxon>Eukaryota</taxon>
        <taxon>Metazoa</taxon>
        <taxon>Ecdysozoa</taxon>
        <taxon>Nematoda</taxon>
        <taxon>Chromadorea</taxon>
        <taxon>Rhabditida</taxon>
        <taxon>Tylenchina</taxon>
        <taxon>Panagrolaimomorpha</taxon>
        <taxon>Panagrolaimoidea</taxon>
        <taxon>Panagrolaimidae</taxon>
        <taxon>Panagrellus</taxon>
    </lineage>
</organism>